<evidence type="ECO:0000313" key="2">
    <source>
        <dbReference type="Proteomes" id="UP000015106"/>
    </source>
</evidence>
<reference evidence="1" key="2">
    <citation type="submission" date="2018-03" db="EMBL/GenBank/DDBJ databases">
        <title>The Triticum urartu genome reveals the dynamic nature of wheat genome evolution.</title>
        <authorList>
            <person name="Ling H."/>
            <person name="Ma B."/>
            <person name="Shi X."/>
            <person name="Liu H."/>
            <person name="Dong L."/>
            <person name="Sun H."/>
            <person name="Cao Y."/>
            <person name="Gao Q."/>
            <person name="Zheng S."/>
            <person name="Li Y."/>
            <person name="Yu Y."/>
            <person name="Du H."/>
            <person name="Qi M."/>
            <person name="Li Y."/>
            <person name="Yu H."/>
            <person name="Cui Y."/>
            <person name="Wang N."/>
            <person name="Chen C."/>
            <person name="Wu H."/>
            <person name="Zhao Y."/>
            <person name="Zhang J."/>
            <person name="Li Y."/>
            <person name="Zhou W."/>
            <person name="Zhang B."/>
            <person name="Hu W."/>
            <person name="Eijk M."/>
            <person name="Tang J."/>
            <person name="Witsenboer H."/>
            <person name="Zhao S."/>
            <person name="Li Z."/>
            <person name="Zhang A."/>
            <person name="Wang D."/>
            <person name="Liang C."/>
        </authorList>
    </citation>
    <scope>NUCLEOTIDE SEQUENCE [LARGE SCALE GENOMIC DNA]</scope>
    <source>
        <strain evidence="1">cv. G1812</strain>
    </source>
</reference>
<reference evidence="2" key="1">
    <citation type="journal article" date="2013" name="Nature">
        <title>Draft genome of the wheat A-genome progenitor Triticum urartu.</title>
        <authorList>
            <person name="Ling H.Q."/>
            <person name="Zhao S."/>
            <person name="Liu D."/>
            <person name="Wang J."/>
            <person name="Sun H."/>
            <person name="Zhang C."/>
            <person name="Fan H."/>
            <person name="Li D."/>
            <person name="Dong L."/>
            <person name="Tao Y."/>
            <person name="Gao C."/>
            <person name="Wu H."/>
            <person name="Li Y."/>
            <person name="Cui Y."/>
            <person name="Guo X."/>
            <person name="Zheng S."/>
            <person name="Wang B."/>
            <person name="Yu K."/>
            <person name="Liang Q."/>
            <person name="Yang W."/>
            <person name="Lou X."/>
            <person name="Chen J."/>
            <person name="Feng M."/>
            <person name="Jian J."/>
            <person name="Zhang X."/>
            <person name="Luo G."/>
            <person name="Jiang Y."/>
            <person name="Liu J."/>
            <person name="Wang Z."/>
            <person name="Sha Y."/>
            <person name="Zhang B."/>
            <person name="Wu H."/>
            <person name="Tang D."/>
            <person name="Shen Q."/>
            <person name="Xue P."/>
            <person name="Zou S."/>
            <person name="Wang X."/>
            <person name="Liu X."/>
            <person name="Wang F."/>
            <person name="Yang Y."/>
            <person name="An X."/>
            <person name="Dong Z."/>
            <person name="Zhang K."/>
            <person name="Zhang X."/>
            <person name="Luo M.C."/>
            <person name="Dvorak J."/>
            <person name="Tong Y."/>
            <person name="Wang J."/>
            <person name="Yang H."/>
            <person name="Li Z."/>
            <person name="Wang D."/>
            <person name="Zhang A."/>
            <person name="Wang J."/>
        </authorList>
    </citation>
    <scope>NUCLEOTIDE SEQUENCE</scope>
    <source>
        <strain evidence="2">cv. G1812</strain>
    </source>
</reference>
<accession>A0A8R7JX94</accession>
<dbReference type="Proteomes" id="UP000015106">
    <property type="component" value="Chromosome 1"/>
</dbReference>
<keyword evidence="2" id="KW-1185">Reference proteome</keyword>
<reference evidence="1" key="3">
    <citation type="submission" date="2022-06" db="UniProtKB">
        <authorList>
            <consortium name="EnsemblPlants"/>
        </authorList>
    </citation>
    <scope>IDENTIFICATION</scope>
</reference>
<organism evidence="1 2">
    <name type="scientific">Triticum urartu</name>
    <name type="common">Red wild einkorn</name>
    <name type="synonym">Crithodium urartu</name>
    <dbReference type="NCBI Taxonomy" id="4572"/>
    <lineage>
        <taxon>Eukaryota</taxon>
        <taxon>Viridiplantae</taxon>
        <taxon>Streptophyta</taxon>
        <taxon>Embryophyta</taxon>
        <taxon>Tracheophyta</taxon>
        <taxon>Spermatophyta</taxon>
        <taxon>Magnoliopsida</taxon>
        <taxon>Liliopsida</taxon>
        <taxon>Poales</taxon>
        <taxon>Poaceae</taxon>
        <taxon>BOP clade</taxon>
        <taxon>Pooideae</taxon>
        <taxon>Triticodae</taxon>
        <taxon>Triticeae</taxon>
        <taxon>Triticinae</taxon>
        <taxon>Triticum</taxon>
    </lineage>
</organism>
<sequence length="75" mass="8564">MLVASLTFVDALLRISSATKLFVVHLLFLDLWDQRQLTNLSKFSFLRLLKHVSSFAATMARPQVDTRCSNDQFCS</sequence>
<dbReference type="AlphaFoldDB" id="A0A8R7JX94"/>
<evidence type="ECO:0000313" key="1">
    <source>
        <dbReference type="EnsemblPlants" id="TuG1812G0100001575.01.T01.cds354424"/>
    </source>
</evidence>
<dbReference type="Gramene" id="TuG1812G0100001575.01.T01">
    <property type="protein sequence ID" value="TuG1812G0100001575.01.T01.cds354424"/>
    <property type="gene ID" value="TuG1812G0100001575.01"/>
</dbReference>
<protein>
    <submittedName>
        <fullName evidence="1">Uncharacterized protein</fullName>
    </submittedName>
</protein>
<dbReference type="EnsemblPlants" id="TuG1812G0100001575.01.T01">
    <property type="protein sequence ID" value="TuG1812G0100001575.01.T01.cds354424"/>
    <property type="gene ID" value="TuG1812G0100001575.01"/>
</dbReference>
<proteinExistence type="predicted"/>
<name>A0A8R7JX94_TRIUA</name>